<feature type="chain" id="PRO_5047362698" evidence="2">
    <location>
        <begin position="23"/>
        <end position="124"/>
    </location>
</feature>
<evidence type="ECO:0000313" key="4">
    <source>
        <dbReference type="Proteomes" id="UP000823941"/>
    </source>
</evidence>
<dbReference type="EMBL" id="JAHIBW010000019">
    <property type="protein sequence ID" value="KAG7301520.1"/>
    <property type="molecule type" value="Genomic_DNA"/>
</dbReference>
<proteinExistence type="predicted"/>
<evidence type="ECO:0000256" key="2">
    <source>
        <dbReference type="SAM" id="SignalP"/>
    </source>
</evidence>
<organism evidence="3 4">
    <name type="scientific">Plutella xylostella</name>
    <name type="common">Diamondback moth</name>
    <name type="synonym">Plutella maculipennis</name>
    <dbReference type="NCBI Taxonomy" id="51655"/>
    <lineage>
        <taxon>Eukaryota</taxon>
        <taxon>Metazoa</taxon>
        <taxon>Ecdysozoa</taxon>
        <taxon>Arthropoda</taxon>
        <taxon>Hexapoda</taxon>
        <taxon>Insecta</taxon>
        <taxon>Pterygota</taxon>
        <taxon>Neoptera</taxon>
        <taxon>Endopterygota</taxon>
        <taxon>Lepidoptera</taxon>
        <taxon>Glossata</taxon>
        <taxon>Ditrysia</taxon>
        <taxon>Yponomeutoidea</taxon>
        <taxon>Plutellidae</taxon>
        <taxon>Plutella</taxon>
    </lineage>
</organism>
<keyword evidence="2" id="KW-0732">Signal</keyword>
<comment type="caution">
    <text evidence="3">The sequence shown here is derived from an EMBL/GenBank/DDBJ whole genome shotgun (WGS) entry which is preliminary data.</text>
</comment>
<feature type="compositionally biased region" description="Gly residues" evidence="1">
    <location>
        <begin position="59"/>
        <end position="79"/>
    </location>
</feature>
<evidence type="ECO:0000256" key="1">
    <source>
        <dbReference type="SAM" id="MobiDB-lite"/>
    </source>
</evidence>
<sequence length="124" mass="12467">MALSKTIISLAMCLGILAVALADRSRGGLSSSQGGGFEIESDRRISGSRGSSESSSGGRHSGGLSGGRNSGGGLSGGRHGGLDSLSGGYQSSGGSLDKLRGNSRGSEHSDTRRGFESKSNSNRY</sequence>
<gene>
    <name evidence="3" type="ORF">JYU34_014486</name>
</gene>
<feature type="compositionally biased region" description="Low complexity" evidence="1">
    <location>
        <begin position="82"/>
        <end position="96"/>
    </location>
</feature>
<feature type="signal peptide" evidence="2">
    <location>
        <begin position="1"/>
        <end position="22"/>
    </location>
</feature>
<reference evidence="3 4" key="1">
    <citation type="submission" date="2021-06" db="EMBL/GenBank/DDBJ databases">
        <title>A haploid diamondback moth (Plutella xylostella L.) genome assembly resolves 31 chromosomes and identifies a diamide resistance mutation.</title>
        <authorList>
            <person name="Ward C.M."/>
            <person name="Perry K.D."/>
            <person name="Baker G."/>
            <person name="Powis K."/>
            <person name="Heckel D.G."/>
            <person name="Baxter S.W."/>
        </authorList>
    </citation>
    <scope>NUCLEOTIDE SEQUENCE [LARGE SCALE GENOMIC DNA]</scope>
    <source>
        <strain evidence="3 4">LV</strain>
        <tissue evidence="3">Single pupa</tissue>
    </source>
</reference>
<protein>
    <submittedName>
        <fullName evidence="3">Uncharacterized protein</fullName>
    </submittedName>
</protein>
<evidence type="ECO:0000313" key="3">
    <source>
        <dbReference type="EMBL" id="KAG7301520.1"/>
    </source>
</evidence>
<feature type="compositionally biased region" description="Basic and acidic residues" evidence="1">
    <location>
        <begin position="97"/>
        <end position="116"/>
    </location>
</feature>
<feature type="compositionally biased region" description="Low complexity" evidence="1">
    <location>
        <begin position="47"/>
        <end position="58"/>
    </location>
</feature>
<accession>A0ABQ7Q8T1</accession>
<name>A0ABQ7Q8T1_PLUXY</name>
<feature type="region of interest" description="Disordered" evidence="1">
    <location>
        <begin position="26"/>
        <end position="124"/>
    </location>
</feature>
<dbReference type="Proteomes" id="UP000823941">
    <property type="component" value="Chromosome 19"/>
</dbReference>
<keyword evidence="4" id="KW-1185">Reference proteome</keyword>